<evidence type="ECO:0000259" key="1">
    <source>
        <dbReference type="Pfam" id="PF08241"/>
    </source>
</evidence>
<dbReference type="EMBL" id="CP043641">
    <property type="protein sequence ID" value="QNE37788.1"/>
    <property type="molecule type" value="Genomic_DNA"/>
</dbReference>
<protein>
    <submittedName>
        <fullName evidence="2">Methyltransferase domain-containing protein</fullName>
    </submittedName>
</protein>
<dbReference type="AlphaFoldDB" id="A0A7G6YH23"/>
<dbReference type="SUPFAM" id="SSF53335">
    <property type="entry name" value="S-adenosyl-L-methionine-dependent methyltransferases"/>
    <property type="match status" value="1"/>
</dbReference>
<dbReference type="CDD" id="cd02440">
    <property type="entry name" value="AdoMet_MTases"/>
    <property type="match status" value="1"/>
</dbReference>
<evidence type="ECO:0000313" key="3">
    <source>
        <dbReference type="Proteomes" id="UP000515511"/>
    </source>
</evidence>
<dbReference type="InterPro" id="IPR013216">
    <property type="entry name" value="Methyltransf_11"/>
</dbReference>
<sequence>MWGRGDPYERYVGRWSRRVAPLFLDWLGAGTGLDWVDVGCGTGALTEAILDGRAPASVVGVDPAPGFVASARERLGGRARFDVGDAAALPLPDGCADAVVSGLVLNFVPDPAAAAAEALRIARPGAVVGAYVWDYAGRMDLMRRFWDAAAALDPEAARIDEGPRFPLAHPDALAALLTSAGCADVATTAVDIPTVFADFEDYWTPFLGGQGPAPAYTMSLEPEAREALRARLEETLPREADGSIALLARAWAVRGTRPGSWTAPRLADADIA</sequence>
<accession>A0A7G6YH23</accession>
<proteinExistence type="predicted"/>
<dbReference type="GO" id="GO:0008757">
    <property type="term" value="F:S-adenosylmethionine-dependent methyltransferase activity"/>
    <property type="evidence" value="ECO:0007669"/>
    <property type="project" value="InterPro"/>
</dbReference>
<gene>
    <name evidence="2" type="ORF">F1C12_16865</name>
</gene>
<organism evidence="2 3">
    <name type="scientific">Leifsonia shinshuensis</name>
    <dbReference type="NCBI Taxonomy" id="150026"/>
    <lineage>
        <taxon>Bacteria</taxon>
        <taxon>Bacillati</taxon>
        <taxon>Actinomycetota</taxon>
        <taxon>Actinomycetes</taxon>
        <taxon>Micrococcales</taxon>
        <taxon>Microbacteriaceae</taxon>
        <taxon>Leifsonia</taxon>
    </lineage>
</organism>
<dbReference type="Gene3D" id="3.40.50.150">
    <property type="entry name" value="Vaccinia Virus protein VP39"/>
    <property type="match status" value="1"/>
</dbReference>
<evidence type="ECO:0000313" key="2">
    <source>
        <dbReference type="EMBL" id="QNE37788.1"/>
    </source>
</evidence>
<dbReference type="Pfam" id="PF08241">
    <property type="entry name" value="Methyltransf_11"/>
    <property type="match status" value="1"/>
</dbReference>
<dbReference type="PANTHER" id="PTHR43591">
    <property type="entry name" value="METHYLTRANSFERASE"/>
    <property type="match status" value="1"/>
</dbReference>
<dbReference type="Proteomes" id="UP000515511">
    <property type="component" value="Chromosome"/>
</dbReference>
<name>A0A7G6YH23_9MICO</name>
<dbReference type="KEGG" id="lse:F1C12_16865"/>
<keyword evidence="2" id="KW-0808">Transferase</keyword>
<dbReference type="GO" id="GO:0032259">
    <property type="term" value="P:methylation"/>
    <property type="evidence" value="ECO:0007669"/>
    <property type="project" value="UniProtKB-KW"/>
</dbReference>
<reference evidence="3" key="1">
    <citation type="submission" date="2019-09" db="EMBL/GenBank/DDBJ databases">
        <title>Antimicrobial potential of Antarctic Bacteria.</title>
        <authorList>
            <person name="Benaud N."/>
            <person name="Edwards R.J."/>
            <person name="Ferrari B.C."/>
        </authorList>
    </citation>
    <scope>NUCLEOTIDE SEQUENCE [LARGE SCALE GENOMIC DNA]</scope>
    <source>
        <strain evidence="3">INR9</strain>
    </source>
</reference>
<feature type="domain" description="Methyltransferase type 11" evidence="1">
    <location>
        <begin position="36"/>
        <end position="127"/>
    </location>
</feature>
<dbReference type="InterPro" id="IPR029063">
    <property type="entry name" value="SAM-dependent_MTases_sf"/>
</dbReference>
<keyword evidence="2" id="KW-0489">Methyltransferase</keyword>